<name>A0ABW9CD92_9BURK</name>
<gene>
    <name evidence="1" type="ORF">PQR00_34080</name>
</gene>
<proteinExistence type="predicted"/>
<organism evidence="1 2">
    <name type="scientific">Paraburkholderia strydomiana</name>
    <dbReference type="NCBI Taxonomy" id="1245417"/>
    <lineage>
        <taxon>Bacteria</taxon>
        <taxon>Pseudomonadati</taxon>
        <taxon>Pseudomonadota</taxon>
        <taxon>Betaproteobacteria</taxon>
        <taxon>Burkholderiales</taxon>
        <taxon>Burkholderiaceae</taxon>
        <taxon>Paraburkholderia</taxon>
    </lineage>
</organism>
<dbReference type="Proteomes" id="UP001629288">
    <property type="component" value="Unassembled WGS sequence"/>
</dbReference>
<reference evidence="1 2" key="1">
    <citation type="journal article" date="2024" name="Chem. Sci.">
        <title>Discovery of megapolipeptins by genome mining of a Burkholderiales bacteria collection.</title>
        <authorList>
            <person name="Paulo B.S."/>
            <person name="Recchia M.J.J."/>
            <person name="Lee S."/>
            <person name="Fergusson C.H."/>
            <person name="Romanowski S.B."/>
            <person name="Hernandez A."/>
            <person name="Krull N."/>
            <person name="Liu D.Y."/>
            <person name="Cavanagh H."/>
            <person name="Bos A."/>
            <person name="Gray C.A."/>
            <person name="Murphy B.T."/>
            <person name="Linington R.G."/>
            <person name="Eustaquio A.S."/>
        </authorList>
    </citation>
    <scope>NUCLEOTIDE SEQUENCE [LARGE SCALE GENOMIC DNA]</scope>
    <source>
        <strain evidence="1 2">RL17-379-BIB-C</strain>
    </source>
</reference>
<dbReference type="RefSeq" id="WP_408179655.1">
    <property type="nucleotide sequence ID" value="NZ_JAQQDH010000030.1"/>
</dbReference>
<sequence length="259" mass="29326">MRKFFENHSTTRISAKGAAAFEFPEFPDVTGHSEVVVNLVDGLWVAIDRFVDEATSIRNDRRYSDVGRREMIDPKAMIVVRTWLDTAASIAAFDAMTDATEKALIGAPEPHPQNLVAHFRAQEIRQYWRGLGMPAKGAILKSLNVDDHRELALAMLQSPLPLDAAEDKAFRETWAEVCREANPETAEKIALARKSVEWADRAMTLALVAIRQHLGWNEQRTLDEVLSFENPPYSDRDIMRLGFSRDVITHARMLKKQGR</sequence>
<evidence type="ECO:0000313" key="2">
    <source>
        <dbReference type="Proteomes" id="UP001629288"/>
    </source>
</evidence>
<comment type="caution">
    <text evidence="1">The sequence shown here is derived from an EMBL/GenBank/DDBJ whole genome shotgun (WGS) entry which is preliminary data.</text>
</comment>
<evidence type="ECO:0000313" key="1">
    <source>
        <dbReference type="EMBL" id="MFM0448612.1"/>
    </source>
</evidence>
<accession>A0ABW9CD92</accession>
<dbReference type="EMBL" id="JAQQDH010000030">
    <property type="protein sequence ID" value="MFM0448612.1"/>
    <property type="molecule type" value="Genomic_DNA"/>
</dbReference>
<keyword evidence="2" id="KW-1185">Reference proteome</keyword>
<protein>
    <submittedName>
        <fullName evidence="1">Uncharacterized protein</fullName>
    </submittedName>
</protein>